<organism evidence="1 2">
    <name type="scientific">Stenotrophomonas lacuserhaii</name>
    <dbReference type="NCBI Taxonomy" id="2760084"/>
    <lineage>
        <taxon>Bacteria</taxon>
        <taxon>Pseudomonadati</taxon>
        <taxon>Pseudomonadota</taxon>
        <taxon>Gammaproteobacteria</taxon>
        <taxon>Lysobacterales</taxon>
        <taxon>Lysobacteraceae</taxon>
        <taxon>Stenotrophomonas</taxon>
    </lineage>
</organism>
<dbReference type="Pfam" id="PF05866">
    <property type="entry name" value="RusA"/>
    <property type="match status" value="1"/>
</dbReference>
<protein>
    <submittedName>
        <fullName evidence="1">RusA family crossover junction endodeoxyribonuclease</fullName>
    </submittedName>
</protein>
<dbReference type="EMBL" id="JACSQS010000001">
    <property type="protein sequence ID" value="MBD7952696.1"/>
    <property type="molecule type" value="Genomic_DNA"/>
</dbReference>
<evidence type="ECO:0000313" key="2">
    <source>
        <dbReference type="Proteomes" id="UP000636938"/>
    </source>
</evidence>
<sequence>MSIRIVVYGSPAPQGSKSFKGLAKSGRAILAESSKKVRPWRQDVKAAAEQVRAQLGLALLDEPLCVRMTFTLPKPTSAPKRRVTLPSKLPDLSKLVRSTEDAITDAGVWRDDARVVECTASKRYPGEGVDALDAPGCVIEIERLLP</sequence>
<dbReference type="Gene3D" id="3.30.1330.70">
    <property type="entry name" value="Holliday junction resolvase RusA"/>
    <property type="match status" value="1"/>
</dbReference>
<accession>A0A8X8FN55</accession>
<reference evidence="1 2" key="1">
    <citation type="submission" date="2020-08" db="EMBL/GenBank/DDBJ databases">
        <title>A Genomic Blueprint of the Chicken Gut Microbiome.</title>
        <authorList>
            <person name="Gilroy R."/>
            <person name="Ravi A."/>
            <person name="Getino M."/>
            <person name="Pursley I."/>
            <person name="Horton D.L."/>
            <person name="Alikhan N.-F."/>
            <person name="Baker D."/>
            <person name="Gharbi K."/>
            <person name="Hall N."/>
            <person name="Watson M."/>
            <person name="Adriaenssens E.M."/>
            <person name="Foster-Nyarko E."/>
            <person name="Jarju S."/>
            <person name="Secka A."/>
            <person name="Antonio M."/>
            <person name="Oren A."/>
            <person name="Chaudhuri R."/>
            <person name="La Ragione R.M."/>
            <person name="Hildebrand F."/>
            <person name="Pallen M.J."/>
        </authorList>
    </citation>
    <scope>NUCLEOTIDE SEQUENCE [LARGE SCALE GENOMIC DNA]</scope>
    <source>
        <strain evidence="1 2">Sa5BUN4</strain>
    </source>
</reference>
<dbReference type="GO" id="GO:0006310">
    <property type="term" value="P:DNA recombination"/>
    <property type="evidence" value="ECO:0007669"/>
    <property type="project" value="InterPro"/>
</dbReference>
<dbReference type="InterPro" id="IPR008822">
    <property type="entry name" value="Endonuclease_RusA-like"/>
</dbReference>
<dbReference type="AlphaFoldDB" id="A0A8X8FN55"/>
<dbReference type="GO" id="GO:0006281">
    <property type="term" value="P:DNA repair"/>
    <property type="evidence" value="ECO:0007669"/>
    <property type="project" value="InterPro"/>
</dbReference>
<comment type="caution">
    <text evidence="1">The sequence shown here is derived from an EMBL/GenBank/DDBJ whole genome shotgun (WGS) entry which is preliminary data.</text>
</comment>
<dbReference type="GO" id="GO:0000287">
    <property type="term" value="F:magnesium ion binding"/>
    <property type="evidence" value="ECO:0007669"/>
    <property type="project" value="InterPro"/>
</dbReference>
<dbReference type="SUPFAM" id="SSF103084">
    <property type="entry name" value="Holliday junction resolvase RusA"/>
    <property type="match status" value="1"/>
</dbReference>
<gene>
    <name evidence="1" type="ORF">H9654_00620</name>
</gene>
<evidence type="ECO:0000313" key="1">
    <source>
        <dbReference type="EMBL" id="MBD7952696.1"/>
    </source>
</evidence>
<dbReference type="InterPro" id="IPR036614">
    <property type="entry name" value="RusA-like_sf"/>
</dbReference>
<name>A0A8X8FN55_9GAMM</name>
<dbReference type="RefSeq" id="WP_191768194.1">
    <property type="nucleotide sequence ID" value="NZ_JACSQS010000001.1"/>
</dbReference>
<dbReference type="Proteomes" id="UP000636938">
    <property type="component" value="Unassembled WGS sequence"/>
</dbReference>
<proteinExistence type="predicted"/>
<keyword evidence="2" id="KW-1185">Reference proteome</keyword>